<reference evidence="2" key="1">
    <citation type="journal article" date="2019" name="Int. J. Syst. Evol. Microbiol.">
        <title>The Global Catalogue of Microorganisms (GCM) 10K type strain sequencing project: providing services to taxonomists for standard genome sequencing and annotation.</title>
        <authorList>
            <consortium name="The Broad Institute Genomics Platform"/>
            <consortium name="The Broad Institute Genome Sequencing Center for Infectious Disease"/>
            <person name="Wu L."/>
            <person name="Ma J."/>
        </authorList>
    </citation>
    <scope>NUCLEOTIDE SEQUENCE [LARGE SCALE GENOMIC DNA]</scope>
    <source>
        <strain evidence="2">JCM 17804</strain>
    </source>
</reference>
<evidence type="ECO:0000313" key="1">
    <source>
        <dbReference type="EMBL" id="GAA4329781.1"/>
    </source>
</evidence>
<dbReference type="InterPro" id="IPR038607">
    <property type="entry name" value="PhoD-like_sf"/>
</dbReference>
<dbReference type="Proteomes" id="UP001500975">
    <property type="component" value="Unassembled WGS sequence"/>
</dbReference>
<comment type="caution">
    <text evidence="1">The sequence shown here is derived from an EMBL/GenBank/DDBJ whole genome shotgun (WGS) entry which is preliminary data.</text>
</comment>
<dbReference type="PANTHER" id="PTHR37031:SF2">
    <property type="entry name" value="PHOD-LIKE PHOSPHATASE METALLOPHOSPHATASE DOMAIN-CONTAINING PROTEIN"/>
    <property type="match status" value="1"/>
</dbReference>
<accession>A0ABP8GTR9</accession>
<proteinExistence type="predicted"/>
<organism evidence="1 2">
    <name type="scientific">Variovorax defluvii</name>
    <dbReference type="NCBI Taxonomy" id="913761"/>
    <lineage>
        <taxon>Bacteria</taxon>
        <taxon>Pseudomonadati</taxon>
        <taxon>Pseudomonadota</taxon>
        <taxon>Betaproteobacteria</taxon>
        <taxon>Burkholderiales</taxon>
        <taxon>Comamonadaceae</taxon>
        <taxon>Variovorax</taxon>
    </lineage>
</organism>
<sequence>MAWQSLAAALPSLPRVLCGPILRKVAPRTVSVWLATRIGCEVTLTVLDAPEALGATRASGRRHTVALGTQLHIVCVTATPTSGSPDLVEGVVYRYDLAFAFDDNQAMNLAEATGTTTLPAAFAYVPFGLPSFCLPPASLDDLRILCGSCRIPHGNGRDTFSIGDKLIAQAAANPLARPHQLLLTGDQIYADDVAASLLMVLSDAAHVLLGWQEEIPFDDAGNKATVDKLLPYLRREPLEKAGFTSEDLDGQLISLGEYLCMYLMVWSDVLWPADMPNFGDVTKATRAVLGGDADAMSRWFGQRTKKGQHFGMDRDAVKIDLFRKDLKDVRRMLANIPSYMIFDDHEVTDDWNMTRDTCSSLYGHPLGLRLAQNALVAYALCQHWGNVPEVFDDAAPGAPKPPGKALLELVDGIVSDSAYESKGAALRTLVGVHEEATLATRPANAVFHDEGSLLYHYTVEGPGHQVIFTDSRSWRAFPNGRVGGGVLIPAEQLALQIGGTPPTGERMLIVVMTTNAPPVEAIRSAARHDLVANIFEHYPDVYEAWELPSLHFDRLMVSLSDKLPLVNGQRTGALALVSGDVHFSFASRLLYKATTRLEDITPQPVKAVIAQLVASSFRKETGNTLGFQRKGYDFAPNWIAWLLIPKTTPQGYVGWNTAVGSGRKVGQGGLAAAGGFVPLYTLTLDQPTLATAPDGWVLGNAVDPQTPPDYSYRLDYLTPPEVTVPVDTTPIPLLPAGATPDQRKMAAEALRLAAAKYRMLNAGGAVNRVIGTNNFCEISFDWHPSNVALRRLHHTVRWRKDKDGEIQLSDYVVPLDPDDAAFPELVPRQMASAAPPP</sequence>
<protein>
    <submittedName>
        <fullName evidence="1">Alkaline phosphatase D family protein</fullName>
    </submittedName>
</protein>
<evidence type="ECO:0000313" key="2">
    <source>
        <dbReference type="Proteomes" id="UP001500975"/>
    </source>
</evidence>
<dbReference type="Gene3D" id="3.60.21.70">
    <property type="entry name" value="PhoD-like phosphatase"/>
    <property type="match status" value="1"/>
</dbReference>
<keyword evidence="2" id="KW-1185">Reference proteome</keyword>
<dbReference type="EMBL" id="BAABGJ010000002">
    <property type="protein sequence ID" value="GAA4329781.1"/>
    <property type="molecule type" value="Genomic_DNA"/>
</dbReference>
<gene>
    <name evidence="1" type="ORF">GCM10023165_02850</name>
</gene>
<dbReference type="RefSeq" id="WP_345535405.1">
    <property type="nucleotide sequence ID" value="NZ_BAABGJ010000002.1"/>
</dbReference>
<name>A0ABP8GTR9_9BURK</name>
<dbReference type="PANTHER" id="PTHR37031">
    <property type="entry name" value="METALLOPHOSPHATASE BINDING DOMAIN PROTEIN"/>
    <property type="match status" value="1"/>
</dbReference>